<name>A0ABN8MR69_9CNID</name>
<organism evidence="2 3">
    <name type="scientific">Porites lobata</name>
    <dbReference type="NCBI Taxonomy" id="104759"/>
    <lineage>
        <taxon>Eukaryota</taxon>
        <taxon>Metazoa</taxon>
        <taxon>Cnidaria</taxon>
        <taxon>Anthozoa</taxon>
        <taxon>Hexacorallia</taxon>
        <taxon>Scleractinia</taxon>
        <taxon>Fungiina</taxon>
        <taxon>Poritidae</taxon>
        <taxon>Porites</taxon>
    </lineage>
</organism>
<comment type="caution">
    <text evidence="2">The sequence shown here is derived from an EMBL/GenBank/DDBJ whole genome shotgun (WGS) entry which is preliminary data.</text>
</comment>
<feature type="region of interest" description="Disordered" evidence="1">
    <location>
        <begin position="91"/>
        <end position="120"/>
    </location>
</feature>
<protein>
    <submittedName>
        <fullName evidence="2">Uncharacterized protein</fullName>
    </submittedName>
</protein>
<evidence type="ECO:0000313" key="3">
    <source>
        <dbReference type="Proteomes" id="UP001159405"/>
    </source>
</evidence>
<evidence type="ECO:0000313" key="2">
    <source>
        <dbReference type="EMBL" id="CAH3033669.1"/>
    </source>
</evidence>
<evidence type="ECO:0000256" key="1">
    <source>
        <dbReference type="SAM" id="MobiDB-lite"/>
    </source>
</evidence>
<proteinExistence type="predicted"/>
<keyword evidence="3" id="KW-1185">Reference proteome</keyword>
<reference evidence="2 3" key="1">
    <citation type="submission" date="2022-05" db="EMBL/GenBank/DDBJ databases">
        <authorList>
            <consortium name="Genoscope - CEA"/>
            <person name="William W."/>
        </authorList>
    </citation>
    <scope>NUCLEOTIDE SEQUENCE [LARGE SCALE GENOMIC DNA]</scope>
</reference>
<feature type="compositionally biased region" description="Polar residues" evidence="1">
    <location>
        <begin position="98"/>
        <end position="112"/>
    </location>
</feature>
<dbReference type="Proteomes" id="UP001159405">
    <property type="component" value="Unassembled WGS sequence"/>
</dbReference>
<sequence length="256" mass="28751">MESCSYSSLLNEDSTACGASWKNPEDFQCVTLRDCNKDVSSHLRLCNVVDYRVESEFQLLLARAGTVKIRNLTEFMADFSLEPTLMETPCSGEPPFTSVESEVTPSEIPSSEGSEKEQDEQRLVAGIQKLQIADESYILSSETASTTSSSEEDAKYQLQKAKLNAFLEECNVEPLVRRWKDWSEANERSPVRYVRRSSEIVKSFLSVVYPENCVHLWKEIEVSSAMDKLMGTDSLQLSSDNSYLEALSEAYQNAAS</sequence>
<dbReference type="EMBL" id="CALNXK010000002">
    <property type="protein sequence ID" value="CAH3033669.1"/>
    <property type="molecule type" value="Genomic_DNA"/>
</dbReference>
<gene>
    <name evidence="2" type="ORF">PLOB_00016001</name>
</gene>
<accession>A0ABN8MR69</accession>